<evidence type="ECO:0000256" key="1">
    <source>
        <dbReference type="SAM" id="SignalP"/>
    </source>
</evidence>
<dbReference type="AlphaFoldDB" id="A0A3E0EKU2"/>
<keyword evidence="1" id="KW-0732">Signal</keyword>
<sequence length="149" mass="16575">MKGKIICFSIFMLALSSSKCIAQAKPNMPQSIISTNASIRTYNDDKTLKAMSKGELVELYIERMKVIVRIMPKIGMATKPGVTMADLGIPETSDNKKALDLEKDATGTYLDISVDYLRKMLPFCDKGQLVSAILFYEQTLKALKELEAQ</sequence>
<dbReference type="RefSeq" id="WP_115812814.1">
    <property type="nucleotide sequence ID" value="NZ_QUNI01000005.1"/>
</dbReference>
<reference evidence="2 3" key="1">
    <citation type="submission" date="2018-08" db="EMBL/GenBank/DDBJ databases">
        <title>Genomic Encyclopedia of Archaeal and Bacterial Type Strains, Phase II (KMG-II): from individual species to whole genera.</title>
        <authorList>
            <person name="Goeker M."/>
        </authorList>
    </citation>
    <scope>NUCLEOTIDE SEQUENCE [LARGE SCALE GENOMIC DNA]</scope>
    <source>
        <strain evidence="2 3">DSM 100880</strain>
    </source>
</reference>
<evidence type="ECO:0000313" key="3">
    <source>
        <dbReference type="Proteomes" id="UP000257136"/>
    </source>
</evidence>
<protein>
    <submittedName>
        <fullName evidence="2">Uncharacterized protein</fullName>
    </submittedName>
</protein>
<dbReference type="EMBL" id="QUNI01000005">
    <property type="protein sequence ID" value="REG98847.1"/>
    <property type="molecule type" value="Genomic_DNA"/>
</dbReference>
<evidence type="ECO:0000313" key="2">
    <source>
        <dbReference type="EMBL" id="REG98847.1"/>
    </source>
</evidence>
<dbReference type="Proteomes" id="UP000257136">
    <property type="component" value="Unassembled WGS sequence"/>
</dbReference>
<name>A0A3E0EKU2_9FLAO</name>
<gene>
    <name evidence="2" type="ORF">C8P67_1056</name>
</gene>
<feature type="chain" id="PRO_5017837082" evidence="1">
    <location>
        <begin position="25"/>
        <end position="149"/>
    </location>
</feature>
<organism evidence="2 3">
    <name type="scientific">Flavobacterium aquicola</name>
    <dbReference type="NCBI Taxonomy" id="1682742"/>
    <lineage>
        <taxon>Bacteria</taxon>
        <taxon>Pseudomonadati</taxon>
        <taxon>Bacteroidota</taxon>
        <taxon>Flavobacteriia</taxon>
        <taxon>Flavobacteriales</taxon>
        <taxon>Flavobacteriaceae</taxon>
        <taxon>Flavobacterium</taxon>
    </lineage>
</organism>
<accession>A0A3E0EKU2</accession>
<proteinExistence type="predicted"/>
<keyword evidence="3" id="KW-1185">Reference proteome</keyword>
<dbReference type="OrthoDB" id="1161684at2"/>
<comment type="caution">
    <text evidence="2">The sequence shown here is derived from an EMBL/GenBank/DDBJ whole genome shotgun (WGS) entry which is preliminary data.</text>
</comment>
<feature type="signal peptide" evidence="1">
    <location>
        <begin position="1"/>
        <end position="24"/>
    </location>
</feature>